<dbReference type="InterPro" id="IPR006076">
    <property type="entry name" value="FAD-dep_OxRdtase"/>
</dbReference>
<dbReference type="EMBL" id="NEVQ01000004">
    <property type="protein sequence ID" value="OZI64345.1"/>
    <property type="molecule type" value="Genomic_DNA"/>
</dbReference>
<comment type="similarity">
    <text evidence="1">Belongs to the DadA oxidoreductase family.</text>
</comment>
<dbReference type="NCBIfam" id="NF001933">
    <property type="entry name" value="PRK00711.1"/>
    <property type="match status" value="1"/>
</dbReference>
<dbReference type="AlphaFoldDB" id="A0A261URR6"/>
<comment type="caution">
    <text evidence="4">The sequence shown here is derived from an EMBL/GenBank/DDBJ whole genome shotgun (WGS) entry which is preliminary data.</text>
</comment>
<dbReference type="SUPFAM" id="SSF51905">
    <property type="entry name" value="FAD/NAD(P)-binding domain"/>
    <property type="match status" value="1"/>
</dbReference>
<evidence type="ECO:0000256" key="1">
    <source>
        <dbReference type="ARBA" id="ARBA00009410"/>
    </source>
</evidence>
<gene>
    <name evidence="4" type="ORF">CAL20_04700</name>
</gene>
<keyword evidence="5" id="KW-1185">Reference proteome</keyword>
<dbReference type="RefSeq" id="WP_094837322.1">
    <property type="nucleotide sequence ID" value="NZ_NEVQ01000004.1"/>
</dbReference>
<dbReference type="Gene3D" id="3.50.50.60">
    <property type="entry name" value="FAD/NAD(P)-binding domain"/>
    <property type="match status" value="2"/>
</dbReference>
<keyword evidence="2" id="KW-0560">Oxidoreductase</keyword>
<dbReference type="PANTHER" id="PTHR13847">
    <property type="entry name" value="SARCOSINE DEHYDROGENASE-RELATED"/>
    <property type="match status" value="1"/>
</dbReference>
<dbReference type="GO" id="GO:0005737">
    <property type="term" value="C:cytoplasm"/>
    <property type="evidence" value="ECO:0007669"/>
    <property type="project" value="TreeGrafter"/>
</dbReference>
<name>A0A261URR6_9BORD</name>
<dbReference type="Gene3D" id="3.30.9.10">
    <property type="entry name" value="D-Amino Acid Oxidase, subunit A, domain 2"/>
    <property type="match status" value="1"/>
</dbReference>
<reference evidence="4 5" key="1">
    <citation type="submission" date="2017-05" db="EMBL/GenBank/DDBJ databases">
        <title>Complete and WGS of Bordetella genogroups.</title>
        <authorList>
            <person name="Spilker T."/>
            <person name="LiPuma J."/>
        </authorList>
    </citation>
    <scope>NUCLEOTIDE SEQUENCE [LARGE SCALE GENOMIC DNA]</scope>
    <source>
        <strain evidence="4 5">AU9919</strain>
    </source>
</reference>
<feature type="domain" description="FAD dependent oxidoreductase" evidence="3">
    <location>
        <begin position="3"/>
        <end position="401"/>
    </location>
</feature>
<accession>A0A261URR6</accession>
<evidence type="ECO:0000259" key="3">
    <source>
        <dbReference type="Pfam" id="PF01266"/>
    </source>
</evidence>
<evidence type="ECO:0000313" key="5">
    <source>
        <dbReference type="Proteomes" id="UP000216885"/>
    </source>
</evidence>
<proteinExistence type="inferred from homology"/>
<organism evidence="4 5">
    <name type="scientific">Bordetella genomosp. 4</name>
    <dbReference type="NCBI Taxonomy" id="463044"/>
    <lineage>
        <taxon>Bacteria</taxon>
        <taxon>Pseudomonadati</taxon>
        <taxon>Pseudomonadota</taxon>
        <taxon>Betaproteobacteria</taxon>
        <taxon>Burkholderiales</taxon>
        <taxon>Alcaligenaceae</taxon>
        <taxon>Bordetella</taxon>
    </lineage>
</organism>
<dbReference type="GO" id="GO:0005886">
    <property type="term" value="C:plasma membrane"/>
    <property type="evidence" value="ECO:0007669"/>
    <property type="project" value="TreeGrafter"/>
</dbReference>
<dbReference type="Pfam" id="PF01266">
    <property type="entry name" value="DAO"/>
    <property type="match status" value="1"/>
</dbReference>
<dbReference type="SUPFAM" id="SSF54373">
    <property type="entry name" value="FAD-linked reductases, C-terminal domain"/>
    <property type="match status" value="1"/>
</dbReference>
<sequence>MMKVAVLGAGVAGVAAAYYLWRDGHQVVVLDRQSGAARETSFGNAGGLCPSFAGPWAAPGMIGKVLKMALQKEAPIRFSFTPNPRKLAWLARWMGNCTAERFRANKLRMQRVAHYSNACLQDLAAAGLPVEFDYHRDGTLQVFRSQSDLKVVKGITQALDEYEVPWRLLDGEEARALEPALAASRAPIAGALYLPRDGSGDSHKFATGLAAYLAQQGVVFRYNTPVAALVKAADRVQGIRIEGQAELFTADAYVVALGPQTPFLLRPLGLSLPIYPLKGYSITARIDDPARAPRAALMDEYNKVMISRLGDRVRAAGMAELKGYGLAVDPGRVTFLKGVVREWFPEGVSIEDAQAWAGLRPMTPDGPAILGKTRYANLYLNCGHGSNGWTQACGTGKIVADIVSGRQPEVDLDGLTADRYA</sequence>
<dbReference type="InterPro" id="IPR036188">
    <property type="entry name" value="FAD/NAD-bd_sf"/>
</dbReference>
<dbReference type="GO" id="GO:0008718">
    <property type="term" value="F:D-amino-acid dehydrogenase activity"/>
    <property type="evidence" value="ECO:0007669"/>
    <property type="project" value="TreeGrafter"/>
</dbReference>
<protein>
    <submittedName>
        <fullName evidence="4">Amino acid dehydrogenase</fullName>
    </submittedName>
</protein>
<dbReference type="PANTHER" id="PTHR13847:SF280">
    <property type="entry name" value="D-AMINO ACID DEHYDROGENASE"/>
    <property type="match status" value="1"/>
</dbReference>
<evidence type="ECO:0000313" key="4">
    <source>
        <dbReference type="EMBL" id="OZI64345.1"/>
    </source>
</evidence>
<dbReference type="Proteomes" id="UP000216885">
    <property type="component" value="Unassembled WGS sequence"/>
</dbReference>
<dbReference type="GO" id="GO:0055130">
    <property type="term" value="P:D-alanine catabolic process"/>
    <property type="evidence" value="ECO:0007669"/>
    <property type="project" value="TreeGrafter"/>
</dbReference>
<evidence type="ECO:0000256" key="2">
    <source>
        <dbReference type="ARBA" id="ARBA00023002"/>
    </source>
</evidence>